<dbReference type="AlphaFoldDB" id="A0A8J6TTV4"/>
<evidence type="ECO:0000313" key="2">
    <source>
        <dbReference type="Proteomes" id="UP000652681"/>
    </source>
</evidence>
<reference evidence="1" key="1">
    <citation type="submission" date="2020-09" db="EMBL/GenBank/DDBJ databases">
        <title>Taishania pollutisoli gen. nov., sp. nov., Isolated from Tetrabromobisphenol A-Contaminated Soil.</title>
        <authorList>
            <person name="Chen Q."/>
        </authorList>
    </citation>
    <scope>NUCLEOTIDE SEQUENCE</scope>
    <source>
        <strain evidence="1">CZZ-1</strain>
    </source>
</reference>
<dbReference type="RefSeq" id="WP_216714730.1">
    <property type="nucleotide sequence ID" value="NZ_JACVEL010000014.1"/>
</dbReference>
<evidence type="ECO:0000313" key="1">
    <source>
        <dbReference type="EMBL" id="MBC9813732.1"/>
    </source>
</evidence>
<accession>A0A8J6TTV4</accession>
<keyword evidence="2" id="KW-1185">Reference proteome</keyword>
<sequence length="139" mass="16480">MKVSWQGFYCYNIEFDKTEQYGFTIDAEFVDGSFRGEFSEDEFTGITGEKGTVKGFIDEYHISFVKKYPFQYDELEDGSLFFDFEAEGHEVVYDGTFNQETGTWEGEWEILVEEVKINDEESEQYFDRGSWRMRRVTSQ</sequence>
<dbReference type="EMBL" id="JACVEL010000014">
    <property type="protein sequence ID" value="MBC9813732.1"/>
    <property type="molecule type" value="Genomic_DNA"/>
</dbReference>
<name>A0A8J6TTV4_9FLAO</name>
<protein>
    <submittedName>
        <fullName evidence="1">Uncharacterized protein</fullName>
    </submittedName>
</protein>
<gene>
    <name evidence="1" type="ORF">H9Y05_14755</name>
</gene>
<comment type="caution">
    <text evidence="1">The sequence shown here is derived from an EMBL/GenBank/DDBJ whole genome shotgun (WGS) entry which is preliminary data.</text>
</comment>
<dbReference type="Proteomes" id="UP000652681">
    <property type="component" value="Unassembled WGS sequence"/>
</dbReference>
<proteinExistence type="predicted"/>
<organism evidence="1 2">
    <name type="scientific">Taishania pollutisoli</name>
    <dbReference type="NCBI Taxonomy" id="2766479"/>
    <lineage>
        <taxon>Bacteria</taxon>
        <taxon>Pseudomonadati</taxon>
        <taxon>Bacteroidota</taxon>
        <taxon>Flavobacteriia</taxon>
        <taxon>Flavobacteriales</taxon>
        <taxon>Crocinitomicaceae</taxon>
        <taxon>Taishania</taxon>
    </lineage>
</organism>